<reference evidence="3" key="1">
    <citation type="journal article" date="2023" name="Commun. Biol.">
        <title>Genome analysis of Parmales, the sister group of diatoms, reveals the evolutionary specialization of diatoms from phago-mixotrophs to photoautotrophs.</title>
        <authorList>
            <person name="Ban H."/>
            <person name="Sato S."/>
            <person name="Yoshikawa S."/>
            <person name="Yamada K."/>
            <person name="Nakamura Y."/>
            <person name="Ichinomiya M."/>
            <person name="Sato N."/>
            <person name="Blanc-Mathieu R."/>
            <person name="Endo H."/>
            <person name="Kuwata A."/>
            <person name="Ogata H."/>
        </authorList>
    </citation>
    <scope>NUCLEOTIDE SEQUENCE [LARGE SCALE GENOMIC DNA]</scope>
    <source>
        <strain evidence="3">NIES 3700</strain>
    </source>
</reference>
<keyword evidence="1" id="KW-1133">Transmembrane helix</keyword>
<feature type="transmembrane region" description="Helical" evidence="1">
    <location>
        <begin position="78"/>
        <end position="98"/>
    </location>
</feature>
<accession>A0A9W6ZIA0</accession>
<keyword evidence="1" id="KW-0472">Membrane</keyword>
<dbReference type="EMBL" id="BRXW01000440">
    <property type="protein sequence ID" value="GMH55004.1"/>
    <property type="molecule type" value="Genomic_DNA"/>
</dbReference>
<dbReference type="AlphaFoldDB" id="A0A9W6ZIA0"/>
<comment type="caution">
    <text evidence="2">The sequence shown here is derived from an EMBL/GenBank/DDBJ whole genome shotgun (WGS) entry which is preliminary data.</text>
</comment>
<dbReference type="OrthoDB" id="10484771at2759"/>
<gene>
    <name evidence="2" type="ORF">TrLO_g10017</name>
</gene>
<evidence type="ECO:0000256" key="1">
    <source>
        <dbReference type="SAM" id="Phobius"/>
    </source>
</evidence>
<sequence>MQRRGRSADRSVNILLQDDEITTVEPITDNDQDILIETLTNTSISQNRTFRLLLVLVLLMSPLLSLLTPSGISPISHLFNFGHINLLSCCCYLIYVNYKNYIKNVTSINSILKPSKSSSLHLQLYILISYLILKYFNIHSPHNMSVIIVSLINVITFYADCAAWGDKVGIEKLRGEKYHFSDA</sequence>
<feature type="transmembrane region" description="Helical" evidence="1">
    <location>
        <begin position="52"/>
        <end position="72"/>
    </location>
</feature>
<feature type="transmembrane region" description="Helical" evidence="1">
    <location>
        <begin position="144"/>
        <end position="164"/>
    </location>
</feature>
<dbReference type="Proteomes" id="UP001165122">
    <property type="component" value="Unassembled WGS sequence"/>
</dbReference>
<feature type="transmembrane region" description="Helical" evidence="1">
    <location>
        <begin position="119"/>
        <end position="138"/>
    </location>
</feature>
<protein>
    <submittedName>
        <fullName evidence="2">Uncharacterized protein</fullName>
    </submittedName>
</protein>
<proteinExistence type="predicted"/>
<keyword evidence="3" id="KW-1185">Reference proteome</keyword>
<evidence type="ECO:0000313" key="2">
    <source>
        <dbReference type="EMBL" id="GMH55004.1"/>
    </source>
</evidence>
<name>A0A9W6ZIA0_9STRA</name>
<organism evidence="2 3">
    <name type="scientific">Triparma laevis f. longispina</name>
    <dbReference type="NCBI Taxonomy" id="1714387"/>
    <lineage>
        <taxon>Eukaryota</taxon>
        <taxon>Sar</taxon>
        <taxon>Stramenopiles</taxon>
        <taxon>Ochrophyta</taxon>
        <taxon>Bolidophyceae</taxon>
        <taxon>Parmales</taxon>
        <taxon>Triparmaceae</taxon>
        <taxon>Triparma</taxon>
    </lineage>
</organism>
<keyword evidence="1" id="KW-0812">Transmembrane</keyword>
<evidence type="ECO:0000313" key="3">
    <source>
        <dbReference type="Proteomes" id="UP001165122"/>
    </source>
</evidence>